<dbReference type="Proteomes" id="UP000646827">
    <property type="component" value="Unassembled WGS sequence"/>
</dbReference>
<evidence type="ECO:0000256" key="1">
    <source>
        <dbReference type="SAM" id="Phobius"/>
    </source>
</evidence>
<dbReference type="OrthoDB" id="5954868at2759"/>
<name>A0A8H7RYN1_9FUNG</name>
<keyword evidence="1" id="KW-0472">Membrane</keyword>
<feature type="transmembrane region" description="Helical" evidence="1">
    <location>
        <begin position="7"/>
        <end position="24"/>
    </location>
</feature>
<reference evidence="2 3" key="1">
    <citation type="submission" date="2020-12" db="EMBL/GenBank/DDBJ databases">
        <title>Metabolic potential, ecology and presence of endohyphal bacteria is reflected in genomic diversity of Mucoromycotina.</title>
        <authorList>
            <person name="Muszewska A."/>
            <person name="Okrasinska A."/>
            <person name="Steczkiewicz K."/>
            <person name="Drgas O."/>
            <person name="Orlowska M."/>
            <person name="Perlinska-Lenart U."/>
            <person name="Aleksandrzak-Piekarczyk T."/>
            <person name="Szatraj K."/>
            <person name="Zielenkiewicz U."/>
            <person name="Pilsyk S."/>
            <person name="Malc E."/>
            <person name="Mieczkowski P."/>
            <person name="Kruszewska J.S."/>
            <person name="Biernat P."/>
            <person name="Pawlowska J."/>
        </authorList>
    </citation>
    <scope>NUCLEOTIDE SEQUENCE [LARGE SCALE GENOMIC DNA]</scope>
    <source>
        <strain evidence="2 3">CBS 142.35</strain>
    </source>
</reference>
<dbReference type="PANTHER" id="PTHR31389">
    <property type="entry name" value="LD39211P"/>
    <property type="match status" value="1"/>
</dbReference>
<evidence type="ECO:0000313" key="2">
    <source>
        <dbReference type="EMBL" id="KAG2218592.1"/>
    </source>
</evidence>
<sequence>MPLKRSIILQSIFAFCIICLIFIARQANDASSIQGDCIGETCKPSQPEKQSSPPVELEPDNNEFILTPEEIIDSSSLNDKVEDDIIKDDNNDETNMDNIPVFIDPIIDNNENNSFTIVTAASSNHFCALESMLYTFRELQKYVAPQDFPRLVVYNLGIDAHQRTIMDNLYKEAYFDDMVDFDYDAYPPFWNVQINRGQYAWKPGIVKEVQEKYGGVIVWLDTGDVPNALFMKMIPQYIRRHGFWSPRSTGLIGSKFNHIGMFNYFKLRRKDFEMFENCNGAAVGFDASNQKIVDELITPWYDCAIEQNCIAPPSSSRENHRQDQSAITLLATRAGYRCFEYPEFHGLTIHQDEYCHQRLLVLEDNGLLLHPSSIDV</sequence>
<keyword evidence="3" id="KW-1185">Reference proteome</keyword>
<proteinExistence type="predicted"/>
<protein>
    <submittedName>
        <fullName evidence="2">Uncharacterized protein</fullName>
    </submittedName>
</protein>
<dbReference type="AlphaFoldDB" id="A0A8H7RYN1"/>
<organism evidence="2 3">
    <name type="scientific">Circinella minor</name>
    <dbReference type="NCBI Taxonomy" id="1195481"/>
    <lineage>
        <taxon>Eukaryota</taxon>
        <taxon>Fungi</taxon>
        <taxon>Fungi incertae sedis</taxon>
        <taxon>Mucoromycota</taxon>
        <taxon>Mucoromycotina</taxon>
        <taxon>Mucoromycetes</taxon>
        <taxon>Mucorales</taxon>
        <taxon>Lichtheimiaceae</taxon>
        <taxon>Circinella</taxon>
    </lineage>
</organism>
<evidence type="ECO:0000313" key="3">
    <source>
        <dbReference type="Proteomes" id="UP000646827"/>
    </source>
</evidence>
<gene>
    <name evidence="2" type="ORF">INT45_013646</name>
</gene>
<dbReference type="EMBL" id="JAEPRB010000221">
    <property type="protein sequence ID" value="KAG2218592.1"/>
    <property type="molecule type" value="Genomic_DNA"/>
</dbReference>
<comment type="caution">
    <text evidence="2">The sequence shown here is derived from an EMBL/GenBank/DDBJ whole genome shotgun (WGS) entry which is preliminary data.</text>
</comment>
<keyword evidence="1" id="KW-0812">Transmembrane</keyword>
<accession>A0A8H7RYN1</accession>
<dbReference type="PANTHER" id="PTHR31389:SF4">
    <property type="entry name" value="LD39211P"/>
    <property type="match status" value="1"/>
</dbReference>
<keyword evidence="1" id="KW-1133">Transmembrane helix</keyword>